<accession>A0A067SXL5</accession>
<dbReference type="EMBL" id="KL142380">
    <property type="protein sequence ID" value="KDR75636.1"/>
    <property type="molecule type" value="Genomic_DNA"/>
</dbReference>
<evidence type="ECO:0000256" key="1">
    <source>
        <dbReference type="SAM" id="MobiDB-lite"/>
    </source>
</evidence>
<proteinExistence type="predicted"/>
<dbReference type="Proteomes" id="UP000027222">
    <property type="component" value="Unassembled WGS sequence"/>
</dbReference>
<keyword evidence="3" id="KW-1185">Reference proteome</keyword>
<feature type="region of interest" description="Disordered" evidence="1">
    <location>
        <begin position="320"/>
        <end position="405"/>
    </location>
</feature>
<organism evidence="2 3">
    <name type="scientific">Galerina marginata (strain CBS 339.88)</name>
    <dbReference type="NCBI Taxonomy" id="685588"/>
    <lineage>
        <taxon>Eukaryota</taxon>
        <taxon>Fungi</taxon>
        <taxon>Dikarya</taxon>
        <taxon>Basidiomycota</taxon>
        <taxon>Agaricomycotina</taxon>
        <taxon>Agaricomycetes</taxon>
        <taxon>Agaricomycetidae</taxon>
        <taxon>Agaricales</taxon>
        <taxon>Agaricineae</taxon>
        <taxon>Strophariaceae</taxon>
        <taxon>Galerina</taxon>
    </lineage>
</organism>
<feature type="compositionally biased region" description="Polar residues" evidence="1">
    <location>
        <begin position="1"/>
        <end position="17"/>
    </location>
</feature>
<gene>
    <name evidence="2" type="ORF">GALMADRAFT_248223</name>
</gene>
<dbReference type="HOGENOM" id="CLU_504374_0_0_1"/>
<feature type="compositionally biased region" description="Acidic residues" evidence="1">
    <location>
        <begin position="325"/>
        <end position="338"/>
    </location>
</feature>
<dbReference type="STRING" id="685588.A0A067SXL5"/>
<dbReference type="OrthoDB" id="2921613at2759"/>
<feature type="region of interest" description="Disordered" evidence="1">
    <location>
        <begin position="1"/>
        <end position="46"/>
    </location>
</feature>
<feature type="region of interest" description="Disordered" evidence="1">
    <location>
        <begin position="468"/>
        <end position="498"/>
    </location>
</feature>
<feature type="region of interest" description="Disordered" evidence="1">
    <location>
        <begin position="82"/>
        <end position="104"/>
    </location>
</feature>
<protein>
    <submittedName>
        <fullName evidence="2">Uncharacterized protein</fullName>
    </submittedName>
</protein>
<reference evidence="3" key="1">
    <citation type="journal article" date="2014" name="Proc. Natl. Acad. Sci. U.S.A.">
        <title>Extensive sampling of basidiomycete genomes demonstrates inadequacy of the white-rot/brown-rot paradigm for wood decay fungi.</title>
        <authorList>
            <person name="Riley R."/>
            <person name="Salamov A.A."/>
            <person name="Brown D.W."/>
            <person name="Nagy L.G."/>
            <person name="Floudas D."/>
            <person name="Held B.W."/>
            <person name="Levasseur A."/>
            <person name="Lombard V."/>
            <person name="Morin E."/>
            <person name="Otillar R."/>
            <person name="Lindquist E.A."/>
            <person name="Sun H."/>
            <person name="LaButti K.M."/>
            <person name="Schmutz J."/>
            <person name="Jabbour D."/>
            <person name="Luo H."/>
            <person name="Baker S.E."/>
            <person name="Pisabarro A.G."/>
            <person name="Walton J.D."/>
            <person name="Blanchette R.A."/>
            <person name="Henrissat B."/>
            <person name="Martin F."/>
            <person name="Cullen D."/>
            <person name="Hibbett D.S."/>
            <person name="Grigoriev I.V."/>
        </authorList>
    </citation>
    <scope>NUCLEOTIDE SEQUENCE [LARGE SCALE GENOMIC DNA]</scope>
    <source>
        <strain evidence="3">CBS 339.88</strain>
    </source>
</reference>
<feature type="compositionally biased region" description="Polar residues" evidence="1">
    <location>
        <begin position="388"/>
        <end position="405"/>
    </location>
</feature>
<sequence length="498" mass="55674">MDSVNSHGGAYSNSNQDAGLLNFPKDLGSHRSTEGVYPSRPSSRLGFNRTILSTNLPDPSPDSKAIQWSHSLFQNVGISDLHLSPSKHRPPTKNEMVDPAYLNPLDNTKNEASFKSLNKNLTSSDCPDDFARSPVVPRKSPKNSPPSVSRLCFPFVTTPSPRRNKPPPPPPPPRHKYSCFPSLMSPVSPGRPSPKHQRHSYRQHGYSRLALHHVKWFWSMREEEWEGPNPHLHDTSAYGGISPAGATPPVHLSSPCSTHPHVSQSLPPITVHPRRGDIAALRDPYCMHIDRCFIGLPTWTIGKTLWMYDLHLATEQRVSRQQILSDEDGSDADSESETETSTSTGFSDDSDTTLVESESETDLPQLLKFNIGNAPKGKDDGDEREKGSASSSSRPLHQISPGFSSDQHILDNDTWLKTMKDITSKLQTSDKNKAQWATTWYRRWELLVELSRHDRDRRHSMFEMNAPPLEIVPSPKNDIPGRRFLLGPESTKSDDDNA</sequence>
<name>A0A067SXL5_GALM3</name>
<dbReference type="AlphaFoldDB" id="A0A067SXL5"/>
<feature type="compositionally biased region" description="Basic and acidic residues" evidence="1">
    <location>
        <begin position="376"/>
        <end position="387"/>
    </location>
</feature>
<feature type="region of interest" description="Disordered" evidence="1">
    <location>
        <begin position="118"/>
        <end position="200"/>
    </location>
</feature>
<evidence type="ECO:0000313" key="2">
    <source>
        <dbReference type="EMBL" id="KDR75636.1"/>
    </source>
</evidence>
<evidence type="ECO:0000313" key="3">
    <source>
        <dbReference type="Proteomes" id="UP000027222"/>
    </source>
</evidence>